<dbReference type="Pfam" id="PF26594">
    <property type="entry name" value="KH_NusA_2nd"/>
    <property type="match status" value="1"/>
</dbReference>
<comment type="subcellular location">
    <subcellularLocation>
        <location evidence="7">Cytoplasm</location>
    </subcellularLocation>
</comment>
<dbReference type="InterPro" id="IPR009019">
    <property type="entry name" value="KH_sf_prok-type"/>
</dbReference>
<dbReference type="InterPro" id="IPR025249">
    <property type="entry name" value="TF_NusA_KH_1st"/>
</dbReference>
<evidence type="ECO:0000256" key="2">
    <source>
        <dbReference type="ARBA" id="ARBA00022490"/>
    </source>
</evidence>
<evidence type="ECO:0000259" key="9">
    <source>
        <dbReference type="SMART" id="SM00316"/>
    </source>
</evidence>
<evidence type="ECO:0000256" key="7">
    <source>
        <dbReference type="HAMAP-Rule" id="MF_00945"/>
    </source>
</evidence>
<dbReference type="InterPro" id="IPR036555">
    <property type="entry name" value="NusA_N_sf"/>
</dbReference>
<keyword evidence="4 7" id="KW-0694">RNA-binding</keyword>
<dbReference type="EMBL" id="BAAACW010000144">
    <property type="protein sequence ID" value="GAA0369997.1"/>
    <property type="molecule type" value="Genomic_DNA"/>
</dbReference>
<keyword evidence="6 7" id="KW-0804">Transcription</keyword>
<evidence type="ECO:0000256" key="1">
    <source>
        <dbReference type="ARBA" id="ARBA00022472"/>
    </source>
</evidence>
<comment type="function">
    <text evidence="7">Participates in both transcription termination and antitermination.</text>
</comment>
<accession>A0ABN0XQ55</accession>
<protein>
    <recommendedName>
        <fullName evidence="7">Transcription termination/antitermination protein NusA</fullName>
    </recommendedName>
</protein>
<evidence type="ECO:0000313" key="11">
    <source>
        <dbReference type="EMBL" id="GAA0369997.1"/>
    </source>
</evidence>
<keyword evidence="5 7" id="KW-0805">Transcription regulation</keyword>
<name>A0ABN0XQ55_9LACT</name>
<reference evidence="11 12" key="1">
    <citation type="journal article" date="2019" name="Int. J. Syst. Evol. Microbiol.">
        <title>The Global Catalogue of Microorganisms (GCM) 10K type strain sequencing project: providing services to taxonomists for standard genome sequencing and annotation.</title>
        <authorList>
            <consortium name="The Broad Institute Genomics Platform"/>
            <consortium name="The Broad Institute Genome Sequencing Center for Infectious Disease"/>
            <person name="Wu L."/>
            <person name="Ma J."/>
        </authorList>
    </citation>
    <scope>NUCLEOTIDE SEQUENCE [LARGE SCALE GENOMIC DNA]</scope>
    <source>
        <strain evidence="11 12">JCM 12662</strain>
    </source>
</reference>
<evidence type="ECO:0000256" key="5">
    <source>
        <dbReference type="ARBA" id="ARBA00023015"/>
    </source>
</evidence>
<dbReference type="InterPro" id="IPR003029">
    <property type="entry name" value="S1_domain"/>
</dbReference>
<dbReference type="Gene3D" id="2.40.50.140">
    <property type="entry name" value="Nucleic acid-binding proteins"/>
    <property type="match status" value="1"/>
</dbReference>
<evidence type="ECO:0000256" key="3">
    <source>
        <dbReference type="ARBA" id="ARBA00022814"/>
    </source>
</evidence>
<feature type="domain" description="S1 motif" evidence="9">
    <location>
        <begin position="133"/>
        <end position="199"/>
    </location>
</feature>
<dbReference type="SUPFAM" id="SSF50249">
    <property type="entry name" value="Nucleic acid-binding proteins"/>
    <property type="match status" value="1"/>
</dbReference>
<comment type="similarity">
    <text evidence="7">Belongs to the NusA family.</text>
</comment>
<gene>
    <name evidence="7" type="primary">nusA</name>
    <name evidence="11" type="ORF">GCM10008932_21960</name>
</gene>
<evidence type="ECO:0000313" key="12">
    <source>
        <dbReference type="Proteomes" id="UP001501166"/>
    </source>
</evidence>
<comment type="caution">
    <text evidence="11">The sequence shown here is derived from an EMBL/GenBank/DDBJ whole genome shotgun (WGS) entry which is preliminary data.</text>
</comment>
<comment type="subunit">
    <text evidence="7">Monomer. Binds directly to the core enzyme of the DNA-dependent RNA polymerase and to nascent RNA.</text>
</comment>
<dbReference type="InterPro" id="IPR012340">
    <property type="entry name" value="NA-bd_OB-fold"/>
</dbReference>
<feature type="compositionally biased region" description="Acidic residues" evidence="8">
    <location>
        <begin position="470"/>
        <end position="489"/>
    </location>
</feature>
<evidence type="ECO:0000256" key="4">
    <source>
        <dbReference type="ARBA" id="ARBA00022884"/>
    </source>
</evidence>
<feature type="domain" description="K Homology" evidence="10">
    <location>
        <begin position="300"/>
        <end position="415"/>
    </location>
</feature>
<dbReference type="HAMAP" id="MF_00945_B">
    <property type="entry name" value="NusA_B"/>
    <property type="match status" value="1"/>
</dbReference>
<dbReference type="CDD" id="cd02134">
    <property type="entry name" value="KH-II_NusA_rpt1"/>
    <property type="match status" value="1"/>
</dbReference>
<sequence length="511" mass="57605">MSKELAAALETLEKEKGISKEIVIDALEAALVSAYKRNYGTSQNVEVVFNDEKGTITVYQVKEVVEDVYDSQSEISLTEAREIKKAYELGDRIKFEVTPKNFGRIAAQTAKQVIMQRMREAERSIIYNEYIAYEDDLMTGTVERQDSKFIYVNLGKVEAVLSQRDQIENETYETHDRIKVYVSKVENSTKGPQVFVSRTHPNLIKRLFEQEVPEIYDGTVEIVSIAREAGDRSKLAVMSRDENVDPVGTCVGPKGSRVQAIVNELNGENMDIVEWDKDPAVYIKNALNPAQVIDVQFDEDQHSCVIVVPDYQLSLAIGKRGQNVRLAAKLTGYKIDIKSESDMEALEEEAEELKDDSFFEALSEGDEEAQIDLDQSTNSPTLFDEEDDTVEVEAVDDIEATDAEDATVYAEDQNQIDRQPGEPVMETDFEVGQLDPNQTEDLIEFAEERDGMGEERGYEASMEEIEDATFNEEEEVFTDGGEGEEPFSTDEDKNFPENQETTFDNEDNIGS</sequence>
<dbReference type="InterPro" id="IPR030842">
    <property type="entry name" value="TF_NusA_bacterial"/>
</dbReference>
<dbReference type="Pfam" id="PF00575">
    <property type="entry name" value="S1"/>
    <property type="match status" value="1"/>
</dbReference>
<feature type="region of interest" description="Disordered" evidence="8">
    <location>
        <begin position="470"/>
        <end position="511"/>
    </location>
</feature>
<evidence type="ECO:0000256" key="6">
    <source>
        <dbReference type="ARBA" id="ARBA00023163"/>
    </source>
</evidence>
<dbReference type="PANTHER" id="PTHR22648:SF0">
    <property type="entry name" value="TRANSCRIPTION TERMINATION_ANTITERMINATION PROTEIN NUSA"/>
    <property type="match status" value="1"/>
</dbReference>
<dbReference type="InterPro" id="IPR058582">
    <property type="entry name" value="KH_NusA_2nd"/>
</dbReference>
<dbReference type="InterPro" id="IPR010213">
    <property type="entry name" value="TF_NusA"/>
</dbReference>
<dbReference type="Proteomes" id="UP001501166">
    <property type="component" value="Unassembled WGS sequence"/>
</dbReference>
<dbReference type="InterPro" id="IPR015946">
    <property type="entry name" value="KH_dom-like_a/b"/>
</dbReference>
<keyword evidence="1 7" id="KW-0806">Transcription termination</keyword>
<dbReference type="CDD" id="cd04455">
    <property type="entry name" value="S1_NusA"/>
    <property type="match status" value="1"/>
</dbReference>
<keyword evidence="2 7" id="KW-0963">Cytoplasm</keyword>
<dbReference type="PROSITE" id="PS50084">
    <property type="entry name" value="KH_TYPE_1"/>
    <property type="match status" value="1"/>
</dbReference>
<dbReference type="SUPFAM" id="SSF54814">
    <property type="entry name" value="Prokaryotic type KH domain (KH-domain type II)"/>
    <property type="match status" value="2"/>
</dbReference>
<dbReference type="CDD" id="cd22529">
    <property type="entry name" value="KH-II_NusA_rpt2"/>
    <property type="match status" value="1"/>
</dbReference>
<dbReference type="Gene3D" id="3.30.300.20">
    <property type="match status" value="2"/>
</dbReference>
<evidence type="ECO:0000259" key="10">
    <source>
        <dbReference type="SMART" id="SM00322"/>
    </source>
</evidence>
<dbReference type="Pfam" id="PF13184">
    <property type="entry name" value="KH_NusA_1st"/>
    <property type="match status" value="1"/>
</dbReference>
<keyword evidence="12" id="KW-1185">Reference proteome</keyword>
<dbReference type="Gene3D" id="3.30.1480.10">
    <property type="entry name" value="NusA, N-terminal domain"/>
    <property type="match status" value="1"/>
</dbReference>
<organism evidence="11 12">
    <name type="scientific">Alkalibacterium iburiense</name>
    <dbReference type="NCBI Taxonomy" id="290589"/>
    <lineage>
        <taxon>Bacteria</taxon>
        <taxon>Bacillati</taxon>
        <taxon>Bacillota</taxon>
        <taxon>Bacilli</taxon>
        <taxon>Lactobacillales</taxon>
        <taxon>Carnobacteriaceae</taxon>
        <taxon>Alkalibacterium</taxon>
    </lineage>
</organism>
<dbReference type="PANTHER" id="PTHR22648">
    <property type="entry name" value="TRANSCRIPTION TERMINATION FACTOR NUSA"/>
    <property type="match status" value="1"/>
</dbReference>
<dbReference type="NCBIfam" id="TIGR01953">
    <property type="entry name" value="NusA"/>
    <property type="match status" value="1"/>
</dbReference>
<dbReference type="SMART" id="SM00316">
    <property type="entry name" value="S1"/>
    <property type="match status" value="1"/>
</dbReference>
<dbReference type="Pfam" id="PF08529">
    <property type="entry name" value="NusA_N"/>
    <property type="match status" value="1"/>
</dbReference>
<evidence type="ECO:0000256" key="8">
    <source>
        <dbReference type="SAM" id="MobiDB-lite"/>
    </source>
</evidence>
<dbReference type="InterPro" id="IPR004087">
    <property type="entry name" value="KH_dom"/>
</dbReference>
<dbReference type="SUPFAM" id="SSF69705">
    <property type="entry name" value="Transcription factor NusA, N-terminal domain"/>
    <property type="match status" value="1"/>
</dbReference>
<feature type="domain" description="K Homology" evidence="10">
    <location>
        <begin position="229"/>
        <end position="292"/>
    </location>
</feature>
<proteinExistence type="inferred from homology"/>
<dbReference type="SMART" id="SM00322">
    <property type="entry name" value="KH"/>
    <property type="match status" value="2"/>
</dbReference>
<dbReference type="InterPro" id="IPR013735">
    <property type="entry name" value="TF_NusA_N"/>
</dbReference>
<keyword evidence="3 7" id="KW-0889">Transcription antitermination</keyword>